<dbReference type="SUPFAM" id="SSF46938">
    <property type="entry name" value="CRAL/TRIO N-terminal domain"/>
    <property type="match status" value="1"/>
</dbReference>
<proteinExistence type="predicted"/>
<feature type="region of interest" description="Disordered" evidence="1">
    <location>
        <begin position="507"/>
        <end position="610"/>
    </location>
</feature>
<dbReference type="InterPro" id="IPR036273">
    <property type="entry name" value="CRAL/TRIO_N_dom_sf"/>
</dbReference>
<dbReference type="GeneID" id="28741608"/>
<comment type="caution">
    <text evidence="3">The sequence shown here is derived from an EMBL/GenBank/DDBJ whole genome shotgun (WGS) entry which is preliminary data.</text>
</comment>
<dbReference type="RefSeq" id="XP_018001482.1">
    <property type="nucleotide sequence ID" value="XM_018149728.1"/>
</dbReference>
<dbReference type="Proteomes" id="UP000038010">
    <property type="component" value="Unassembled WGS sequence"/>
</dbReference>
<accession>A0A0N0NNL6</accession>
<feature type="region of interest" description="Disordered" evidence="1">
    <location>
        <begin position="660"/>
        <end position="679"/>
    </location>
</feature>
<dbReference type="AlphaFoldDB" id="A0A0N0NNL6"/>
<feature type="domain" description="CRAL-TRIO" evidence="2">
    <location>
        <begin position="126"/>
        <end position="320"/>
    </location>
</feature>
<dbReference type="InterPro" id="IPR011074">
    <property type="entry name" value="CRAL/TRIO_N_dom"/>
</dbReference>
<feature type="region of interest" description="Disordered" evidence="1">
    <location>
        <begin position="635"/>
        <end position="654"/>
    </location>
</feature>
<dbReference type="PANTHER" id="PTHR45657">
    <property type="entry name" value="CRAL-TRIO DOMAIN-CONTAINING PROTEIN YKL091C-RELATED"/>
    <property type="match status" value="1"/>
</dbReference>
<feature type="compositionally biased region" description="Low complexity" evidence="1">
    <location>
        <begin position="459"/>
        <end position="484"/>
    </location>
</feature>
<dbReference type="EMBL" id="LFJN01000009">
    <property type="protein sequence ID" value="KPI41519.1"/>
    <property type="molecule type" value="Genomic_DNA"/>
</dbReference>
<gene>
    <name evidence="3" type="ORF">AB675_9214</name>
</gene>
<dbReference type="InterPro" id="IPR036865">
    <property type="entry name" value="CRAL-TRIO_dom_sf"/>
</dbReference>
<protein>
    <submittedName>
        <fullName evidence="3">CRAL-TRIO domain-containing protein</fullName>
    </submittedName>
</protein>
<dbReference type="VEuPathDB" id="FungiDB:AB675_9214"/>
<dbReference type="Gene3D" id="1.10.8.20">
    <property type="entry name" value="N-terminal domain of phosphatidylinositol transfer protein sec14p"/>
    <property type="match status" value="1"/>
</dbReference>
<dbReference type="Gene3D" id="3.40.525.10">
    <property type="entry name" value="CRAL-TRIO lipid binding domain"/>
    <property type="match status" value="1"/>
</dbReference>
<dbReference type="PANTHER" id="PTHR45657:SF3">
    <property type="entry name" value="TRANSPORTER, PUTATIVE (AFU_ORTHOLOGUE AFUA_5G09260)-RELATED"/>
    <property type="match status" value="1"/>
</dbReference>
<feature type="compositionally biased region" description="Low complexity" evidence="1">
    <location>
        <begin position="558"/>
        <end position="593"/>
    </location>
</feature>
<evidence type="ECO:0000313" key="4">
    <source>
        <dbReference type="Proteomes" id="UP000038010"/>
    </source>
</evidence>
<feature type="compositionally biased region" description="Polar residues" evidence="1">
    <location>
        <begin position="1"/>
        <end position="14"/>
    </location>
</feature>
<keyword evidence="4" id="KW-1185">Reference proteome</keyword>
<evidence type="ECO:0000313" key="3">
    <source>
        <dbReference type="EMBL" id="KPI41519.1"/>
    </source>
</evidence>
<feature type="compositionally biased region" description="Basic and acidic residues" evidence="1">
    <location>
        <begin position="660"/>
        <end position="670"/>
    </location>
</feature>
<dbReference type="Pfam" id="PF00650">
    <property type="entry name" value="CRAL_TRIO"/>
    <property type="match status" value="1"/>
</dbReference>
<dbReference type="InterPro" id="IPR051026">
    <property type="entry name" value="PI/PC_transfer"/>
</dbReference>
<dbReference type="SMART" id="SM00516">
    <property type="entry name" value="SEC14"/>
    <property type="match status" value="1"/>
</dbReference>
<name>A0A0N0NNL6_9EURO</name>
<dbReference type="PROSITE" id="PS50191">
    <property type="entry name" value="CRAL_TRIO"/>
    <property type="match status" value="1"/>
</dbReference>
<feature type="region of interest" description="Disordered" evidence="1">
    <location>
        <begin position="445"/>
        <end position="484"/>
    </location>
</feature>
<reference evidence="3 4" key="1">
    <citation type="submission" date="2015-06" db="EMBL/GenBank/DDBJ databases">
        <title>Draft genome of the ant-associated black yeast Phialophora attae CBS 131958.</title>
        <authorList>
            <person name="Moreno L.F."/>
            <person name="Stielow B.J."/>
            <person name="de Hoog S."/>
            <person name="Vicente V.A."/>
            <person name="Weiss V.A."/>
            <person name="de Vries M."/>
            <person name="Cruz L.M."/>
            <person name="Souza E.M."/>
        </authorList>
    </citation>
    <scope>NUCLEOTIDE SEQUENCE [LARGE SCALE GENOMIC DNA]</scope>
    <source>
        <strain evidence="3 4">CBS 131958</strain>
    </source>
</reference>
<dbReference type="CDD" id="cd00170">
    <property type="entry name" value="SEC14"/>
    <property type="match status" value="1"/>
</dbReference>
<dbReference type="Pfam" id="PF03765">
    <property type="entry name" value="CRAL_TRIO_N"/>
    <property type="match status" value="1"/>
</dbReference>
<dbReference type="SMART" id="SM01100">
    <property type="entry name" value="CRAL_TRIO_N"/>
    <property type="match status" value="1"/>
</dbReference>
<dbReference type="SUPFAM" id="SSF52087">
    <property type="entry name" value="CRAL/TRIO domain"/>
    <property type="match status" value="1"/>
</dbReference>
<sequence length="679" mass="73678">MATTLYRTLTGQSQKSHHSETSHVSSKPAASLQKTTTTDPYSGVLNHLTEPQIQKLVDFKERLEKDGWWSPDGVNGKPTHDDGTLLRYLRARKFDVNGAIGQFTDTEKWMKEQRVEELYENFDVEHYERARLMYPQWTGHRDKRGIPIYLFVIKHLDSKAVSKYQKDAQKYKDSLAHHKKLQTPAKLLPLFALYHNLLNFVLPFVSTLERPNPEIPVTNSTNIVDISGVGLTQFWNLKNHMQDASVLATAHYPETLDRIFIIGAPAFFPTVWGWIKRWFDPVTVSKIFILGKNEILPTLTKFMNPEDIPKRYGGKLDFDWGDLPHLDAEATAALSNDGNDGWVRGPCLWLDQTRVVVGAENGKLRRNVPDVDKMRPIVYAADDTPVPVHRGRRSSSITAETLKEKVKAVNGTAKLEKIQSANVVPTTAQAARTDAIPAETNVVAPPVKTEEHQPEPATVPSDAKAAEAAPAVVVDPPKNTEPTAVADGAATATAAETAAAANIPHENIHKSPAGSNVNLPPPSQQPGFPQQTAEYISSSPPPTSDGKAKPSSPLSQSTPAETPVAAAAATTATDAATSKATDLTNGTTPSTTTSDHPPAMPQPGPAAQHTVAVKDAIAEKLAAGGESISVLPAEANGAVPHPEMIVSSDPSKGLAVESEKVESRLGRPEPQRFVTAAEF</sequence>
<evidence type="ECO:0000256" key="1">
    <source>
        <dbReference type="SAM" id="MobiDB-lite"/>
    </source>
</evidence>
<feature type="region of interest" description="Disordered" evidence="1">
    <location>
        <begin position="1"/>
        <end position="43"/>
    </location>
</feature>
<dbReference type="STRING" id="1664694.A0A0N0NNL6"/>
<dbReference type="OrthoDB" id="30289at2759"/>
<organism evidence="3 4">
    <name type="scientific">Cyphellophora attinorum</name>
    <dbReference type="NCBI Taxonomy" id="1664694"/>
    <lineage>
        <taxon>Eukaryota</taxon>
        <taxon>Fungi</taxon>
        <taxon>Dikarya</taxon>
        <taxon>Ascomycota</taxon>
        <taxon>Pezizomycotina</taxon>
        <taxon>Eurotiomycetes</taxon>
        <taxon>Chaetothyriomycetidae</taxon>
        <taxon>Chaetothyriales</taxon>
        <taxon>Cyphellophoraceae</taxon>
        <taxon>Cyphellophora</taxon>
    </lineage>
</organism>
<evidence type="ECO:0000259" key="2">
    <source>
        <dbReference type="PROSITE" id="PS50191"/>
    </source>
</evidence>
<dbReference type="InterPro" id="IPR001251">
    <property type="entry name" value="CRAL-TRIO_dom"/>
</dbReference>